<keyword evidence="10" id="KW-1133">Transmembrane helix</keyword>
<dbReference type="InterPro" id="IPR041617">
    <property type="entry name" value="TPR_MalT"/>
</dbReference>
<dbReference type="Gene3D" id="1.25.40.10">
    <property type="entry name" value="Tetratricopeptide repeat domain"/>
    <property type="match status" value="2"/>
</dbReference>
<dbReference type="Pfam" id="PF07568">
    <property type="entry name" value="HisKA_2"/>
    <property type="match status" value="1"/>
</dbReference>
<dbReference type="Gene3D" id="3.30.565.10">
    <property type="entry name" value="Histidine kinase-like ATPase, C-terminal domain"/>
    <property type="match status" value="1"/>
</dbReference>
<proteinExistence type="predicted"/>
<keyword evidence="7" id="KW-0067">ATP-binding</keyword>
<keyword evidence="4" id="KW-0808">Transferase</keyword>
<keyword evidence="9" id="KW-0175">Coiled coil</keyword>
<gene>
    <name evidence="13" type="ORF">CRYO30217_00347</name>
</gene>
<keyword evidence="11" id="KW-0732">Signal</keyword>
<dbReference type="EC" id="2.7.13.3" evidence="2"/>
<reference evidence="13" key="1">
    <citation type="submission" date="2021-04" db="EMBL/GenBank/DDBJ databases">
        <authorList>
            <person name="Rodrigo-Torres L."/>
            <person name="Arahal R. D."/>
            <person name="Lucena T."/>
        </authorList>
    </citation>
    <scope>NUCLEOTIDE SEQUENCE</scope>
    <source>
        <strain evidence="13">AS29M-1</strain>
    </source>
</reference>
<dbReference type="Pfam" id="PF17874">
    <property type="entry name" value="TPR_MalT"/>
    <property type="match status" value="1"/>
</dbReference>
<keyword evidence="3" id="KW-0597">Phosphoprotein</keyword>
<dbReference type="InterPro" id="IPR011990">
    <property type="entry name" value="TPR-like_helical_dom_sf"/>
</dbReference>
<dbReference type="PROSITE" id="PS50005">
    <property type="entry name" value="TPR"/>
    <property type="match status" value="1"/>
</dbReference>
<keyword evidence="14" id="KW-1185">Reference proteome</keyword>
<evidence type="ECO:0000256" key="7">
    <source>
        <dbReference type="ARBA" id="ARBA00022840"/>
    </source>
</evidence>
<evidence type="ECO:0000256" key="10">
    <source>
        <dbReference type="SAM" id="Phobius"/>
    </source>
</evidence>
<name>A0A916JJV6_9FLAO</name>
<keyword evidence="5" id="KW-0547">Nucleotide-binding</keyword>
<feature type="chain" id="PRO_5037870087" description="histidine kinase" evidence="11">
    <location>
        <begin position="25"/>
        <end position="634"/>
    </location>
</feature>
<keyword evidence="10" id="KW-0472">Membrane</keyword>
<evidence type="ECO:0000256" key="9">
    <source>
        <dbReference type="SAM" id="Coils"/>
    </source>
</evidence>
<dbReference type="AlphaFoldDB" id="A0A916JJV6"/>
<dbReference type="SMART" id="SM00387">
    <property type="entry name" value="HATPase_c"/>
    <property type="match status" value="1"/>
</dbReference>
<dbReference type="InterPro" id="IPR011495">
    <property type="entry name" value="Sig_transdc_His_kin_sub2_dim/P"/>
</dbReference>
<evidence type="ECO:0000313" key="14">
    <source>
        <dbReference type="Proteomes" id="UP000683507"/>
    </source>
</evidence>
<dbReference type="Gene3D" id="3.30.450.20">
    <property type="entry name" value="PAS domain"/>
    <property type="match status" value="1"/>
</dbReference>
<evidence type="ECO:0000256" key="5">
    <source>
        <dbReference type="ARBA" id="ARBA00022741"/>
    </source>
</evidence>
<keyword evidence="10" id="KW-0812">Transmembrane</keyword>
<dbReference type="RefSeq" id="WP_258540585.1">
    <property type="nucleotide sequence ID" value="NZ_OU015584.1"/>
</dbReference>
<keyword evidence="6" id="KW-0418">Kinase</keyword>
<evidence type="ECO:0000313" key="13">
    <source>
        <dbReference type="EMBL" id="CAG5077314.1"/>
    </source>
</evidence>
<dbReference type="EMBL" id="OU015584">
    <property type="protein sequence ID" value="CAG5077314.1"/>
    <property type="molecule type" value="Genomic_DNA"/>
</dbReference>
<feature type="repeat" description="TPR" evidence="8">
    <location>
        <begin position="69"/>
        <end position="102"/>
    </location>
</feature>
<feature type="domain" description="Histidine kinase/HSP90-like ATPase" evidence="12">
    <location>
        <begin position="535"/>
        <end position="631"/>
    </location>
</feature>
<dbReference type="GO" id="GO:0005524">
    <property type="term" value="F:ATP binding"/>
    <property type="evidence" value="ECO:0007669"/>
    <property type="project" value="UniProtKB-KW"/>
</dbReference>
<feature type="coiled-coil region" evidence="9">
    <location>
        <begin position="358"/>
        <end position="394"/>
    </location>
</feature>
<dbReference type="SUPFAM" id="SSF48452">
    <property type="entry name" value="TPR-like"/>
    <property type="match status" value="1"/>
</dbReference>
<dbReference type="SUPFAM" id="SSF55874">
    <property type="entry name" value="ATPase domain of HSP90 chaperone/DNA topoisomerase II/histidine kinase"/>
    <property type="match status" value="1"/>
</dbReference>
<dbReference type="KEGG" id="ptan:CRYO30217_00347"/>
<evidence type="ECO:0000256" key="6">
    <source>
        <dbReference type="ARBA" id="ARBA00022777"/>
    </source>
</evidence>
<dbReference type="Proteomes" id="UP000683507">
    <property type="component" value="Chromosome"/>
</dbReference>
<protein>
    <recommendedName>
        <fullName evidence="2">histidine kinase</fullName>
        <ecNumber evidence="2">2.7.13.3</ecNumber>
    </recommendedName>
</protein>
<dbReference type="InterPro" id="IPR036890">
    <property type="entry name" value="HATPase_C_sf"/>
</dbReference>
<sequence>MTFRLFKISLLLLGCLAVTFKVQATSYHDSIYAYDDLAIHYRNINSDSSEYFLRKFIQHLDNKDNNNLAYAYTFMGVLKKQQGELDSALSYYQTAIDYQKSIDHREGIAANFNNIGNVYKQKGDYVKAIEHYLISKDLFIETEMEEQLFLVVENLSELYLAMGKIEDAILELEHSNKYFTKANDLAGIGLVQSCMSDVSLAKGDTLAALAHIDSAQNTFRMINYSTKLVIHGIKQCELLLLLDSLQNNIPLLDKYLEKAIELNLTIEHGQLLTLYAKINIKNNNHQESILLLLKANQLLMASGSERYLVDVYHLLANSYEQIGDFPKALKYHKLYSETNNRVQGVEIQKNFQALQMQYQVLEKEKALNESALALLEKENKLQEAKIEIEREAQESRIILIVVIFISVLSIFLYLRFREKQKLSKKLSLSLEERNLLLKEIHHRVKNNLQIINSLLNLQKNRGNNLNPGEIITQTQDRIYSMAVIHEKLYQSDNFANIDIKEYVETLIEHFKISQNFKSKGINLNYEIENFALSLDALIPIGLILNETITNSAKYAFDSDGGNITIEIKQCNDGYILNYQDDGKGLPKDFDISKTKSLGMKLIQGFTKQLNGTLSYKNSNGLKLFFTFSNRTKVN</sequence>
<evidence type="ECO:0000256" key="4">
    <source>
        <dbReference type="ARBA" id="ARBA00022679"/>
    </source>
</evidence>
<dbReference type="Pfam" id="PF02518">
    <property type="entry name" value="HATPase_c"/>
    <property type="match status" value="1"/>
</dbReference>
<evidence type="ECO:0000259" key="12">
    <source>
        <dbReference type="SMART" id="SM00387"/>
    </source>
</evidence>
<dbReference type="PANTHER" id="PTHR41523">
    <property type="entry name" value="TWO-COMPONENT SYSTEM SENSOR PROTEIN"/>
    <property type="match status" value="1"/>
</dbReference>
<dbReference type="SMART" id="SM00028">
    <property type="entry name" value="TPR"/>
    <property type="match status" value="3"/>
</dbReference>
<evidence type="ECO:0000256" key="1">
    <source>
        <dbReference type="ARBA" id="ARBA00000085"/>
    </source>
</evidence>
<comment type="catalytic activity">
    <reaction evidence="1">
        <text>ATP + protein L-histidine = ADP + protein N-phospho-L-histidine.</text>
        <dbReference type="EC" id="2.7.13.3"/>
    </reaction>
</comment>
<dbReference type="InterPro" id="IPR003594">
    <property type="entry name" value="HATPase_dom"/>
</dbReference>
<dbReference type="GO" id="GO:0004673">
    <property type="term" value="F:protein histidine kinase activity"/>
    <property type="evidence" value="ECO:0007669"/>
    <property type="project" value="UniProtKB-EC"/>
</dbReference>
<evidence type="ECO:0000256" key="11">
    <source>
        <dbReference type="SAM" id="SignalP"/>
    </source>
</evidence>
<feature type="signal peptide" evidence="11">
    <location>
        <begin position="1"/>
        <end position="24"/>
    </location>
</feature>
<dbReference type="InterPro" id="IPR019734">
    <property type="entry name" value="TPR_rpt"/>
</dbReference>
<evidence type="ECO:0000256" key="8">
    <source>
        <dbReference type="PROSITE-ProRule" id="PRU00339"/>
    </source>
</evidence>
<keyword evidence="8" id="KW-0802">TPR repeat</keyword>
<accession>A0A916JJV6</accession>
<evidence type="ECO:0000256" key="3">
    <source>
        <dbReference type="ARBA" id="ARBA00022553"/>
    </source>
</evidence>
<organism evidence="13 14">
    <name type="scientific">Parvicella tangerina</name>
    <dbReference type="NCBI Taxonomy" id="2829795"/>
    <lineage>
        <taxon>Bacteria</taxon>
        <taxon>Pseudomonadati</taxon>
        <taxon>Bacteroidota</taxon>
        <taxon>Flavobacteriia</taxon>
        <taxon>Flavobacteriales</taxon>
        <taxon>Parvicellaceae</taxon>
        <taxon>Parvicella</taxon>
    </lineage>
</organism>
<evidence type="ECO:0000256" key="2">
    <source>
        <dbReference type="ARBA" id="ARBA00012438"/>
    </source>
</evidence>
<feature type="transmembrane region" description="Helical" evidence="10">
    <location>
        <begin position="397"/>
        <end position="416"/>
    </location>
</feature>
<dbReference type="PANTHER" id="PTHR41523:SF8">
    <property type="entry name" value="ETHYLENE RESPONSE SENSOR PROTEIN"/>
    <property type="match status" value="1"/>
</dbReference>
<dbReference type="SUPFAM" id="SSF81901">
    <property type="entry name" value="HCP-like"/>
    <property type="match status" value="1"/>
</dbReference>